<dbReference type="Proteomes" id="UP000286561">
    <property type="component" value="Unassembled WGS sequence"/>
</dbReference>
<proteinExistence type="predicted"/>
<comment type="caution">
    <text evidence="1">The sequence shown here is derived from an EMBL/GenBank/DDBJ whole genome shotgun (WGS) entry which is preliminary data.</text>
</comment>
<organism evidence="1 2">
    <name type="scientific">Anaerobutyricum hallii</name>
    <dbReference type="NCBI Taxonomy" id="39488"/>
    <lineage>
        <taxon>Bacteria</taxon>
        <taxon>Bacillati</taxon>
        <taxon>Bacillota</taxon>
        <taxon>Clostridia</taxon>
        <taxon>Lachnospirales</taxon>
        <taxon>Lachnospiraceae</taxon>
        <taxon>Anaerobutyricum</taxon>
    </lineage>
</organism>
<evidence type="ECO:0000313" key="2">
    <source>
        <dbReference type="Proteomes" id="UP000286561"/>
    </source>
</evidence>
<gene>
    <name evidence="1" type="ORF">DW972_14495</name>
</gene>
<sequence length="69" mass="8275">MNQTREEQICNELLHIWAKVYDFREELGEKHELYDSLYKLSFDINSVESNFRKFLKKEESTVIGVTMNS</sequence>
<dbReference type="EMBL" id="QSEP01000161">
    <property type="protein sequence ID" value="RGZ77426.1"/>
    <property type="molecule type" value="Genomic_DNA"/>
</dbReference>
<protein>
    <submittedName>
        <fullName evidence="1">Uncharacterized protein</fullName>
    </submittedName>
</protein>
<dbReference type="AlphaFoldDB" id="A0A413PMX4"/>
<reference evidence="1 2" key="1">
    <citation type="submission" date="2018-08" db="EMBL/GenBank/DDBJ databases">
        <title>A genome reference for cultivated species of the human gut microbiota.</title>
        <authorList>
            <person name="Zou Y."/>
            <person name="Xue W."/>
            <person name="Luo G."/>
        </authorList>
    </citation>
    <scope>NUCLEOTIDE SEQUENCE [LARGE SCALE GENOMIC DNA]</scope>
    <source>
        <strain evidence="1 2">AM48-23BH</strain>
    </source>
</reference>
<dbReference type="RefSeq" id="WP_118329799.1">
    <property type="nucleotide sequence ID" value="NZ_JAQEEK010000004.1"/>
</dbReference>
<name>A0A413PMX4_9FIRM</name>
<evidence type="ECO:0000313" key="1">
    <source>
        <dbReference type="EMBL" id="RGZ77426.1"/>
    </source>
</evidence>
<accession>A0A413PMX4</accession>